<sequence length="172" mass="18505">MRRHLQSQSVVGSISLLGLGLGLFISLLLSPAKAENRTDPTANQNLSPIEAWRSAEFCLQNISNVCPANYTLKESGWLNVTQAEGPAFCAAGGCADHTRDVLLCIEHVKRDYWFANNATIKDVNDTINLGCNSPQGFTGVSKYRSESDGHKLYSAPIFAALSSAAFLALITG</sequence>
<gene>
    <name evidence="4" type="ORF">ACJIZ3_017815</name>
</gene>
<feature type="domain" description="DUF7731" evidence="3">
    <location>
        <begin position="49"/>
        <end position="134"/>
    </location>
</feature>
<comment type="caution">
    <text evidence="4">The sequence shown here is derived from an EMBL/GenBank/DDBJ whole genome shotgun (WGS) entry which is preliminary data.</text>
</comment>
<dbReference type="EMBL" id="JBJXBP010000005">
    <property type="protein sequence ID" value="KAL3829013.1"/>
    <property type="molecule type" value="Genomic_DNA"/>
</dbReference>
<dbReference type="PANTHER" id="PTHR34366">
    <property type="entry name" value="OS07G0289901 PROTEIN-RELATED"/>
    <property type="match status" value="1"/>
</dbReference>
<accession>A0ABD3SX17</accession>
<keyword evidence="1" id="KW-0472">Membrane</keyword>
<evidence type="ECO:0000256" key="1">
    <source>
        <dbReference type="SAM" id="Phobius"/>
    </source>
</evidence>
<keyword evidence="2" id="KW-0732">Signal</keyword>
<evidence type="ECO:0000313" key="4">
    <source>
        <dbReference type="EMBL" id="KAL3829013.1"/>
    </source>
</evidence>
<evidence type="ECO:0000256" key="2">
    <source>
        <dbReference type="SAM" id="SignalP"/>
    </source>
</evidence>
<name>A0ABD3SX17_9LAMI</name>
<organism evidence="4 5">
    <name type="scientific">Penstemon smallii</name>
    <dbReference type="NCBI Taxonomy" id="265156"/>
    <lineage>
        <taxon>Eukaryota</taxon>
        <taxon>Viridiplantae</taxon>
        <taxon>Streptophyta</taxon>
        <taxon>Embryophyta</taxon>
        <taxon>Tracheophyta</taxon>
        <taxon>Spermatophyta</taxon>
        <taxon>Magnoliopsida</taxon>
        <taxon>eudicotyledons</taxon>
        <taxon>Gunneridae</taxon>
        <taxon>Pentapetalae</taxon>
        <taxon>asterids</taxon>
        <taxon>lamiids</taxon>
        <taxon>Lamiales</taxon>
        <taxon>Plantaginaceae</taxon>
        <taxon>Cheloneae</taxon>
        <taxon>Penstemon</taxon>
    </lineage>
</organism>
<dbReference type="PANTHER" id="PTHR34366:SF7">
    <property type="entry name" value="TRANSMEMBRANE PROTEIN"/>
    <property type="match status" value="1"/>
</dbReference>
<evidence type="ECO:0000259" key="3">
    <source>
        <dbReference type="Pfam" id="PF24865"/>
    </source>
</evidence>
<protein>
    <recommendedName>
        <fullName evidence="3">DUF7731 domain-containing protein</fullName>
    </recommendedName>
</protein>
<keyword evidence="5" id="KW-1185">Reference proteome</keyword>
<evidence type="ECO:0000313" key="5">
    <source>
        <dbReference type="Proteomes" id="UP001634393"/>
    </source>
</evidence>
<proteinExistence type="predicted"/>
<feature type="transmembrane region" description="Helical" evidence="1">
    <location>
        <begin position="152"/>
        <end position="170"/>
    </location>
</feature>
<keyword evidence="1" id="KW-1133">Transmembrane helix</keyword>
<keyword evidence="1" id="KW-0812">Transmembrane</keyword>
<dbReference type="AlphaFoldDB" id="A0ABD3SX17"/>
<feature type="chain" id="PRO_5044793273" description="DUF7731 domain-containing protein" evidence="2">
    <location>
        <begin position="35"/>
        <end position="172"/>
    </location>
</feature>
<feature type="signal peptide" evidence="2">
    <location>
        <begin position="1"/>
        <end position="34"/>
    </location>
</feature>
<dbReference type="Proteomes" id="UP001634393">
    <property type="component" value="Unassembled WGS sequence"/>
</dbReference>
<dbReference type="InterPro" id="IPR056633">
    <property type="entry name" value="DUF7731"/>
</dbReference>
<reference evidence="4 5" key="1">
    <citation type="submission" date="2024-12" db="EMBL/GenBank/DDBJ databases">
        <title>The unique morphological basis and parallel evolutionary history of personate flowers in Penstemon.</title>
        <authorList>
            <person name="Depatie T.H."/>
            <person name="Wessinger C.A."/>
        </authorList>
    </citation>
    <scope>NUCLEOTIDE SEQUENCE [LARGE SCALE GENOMIC DNA]</scope>
    <source>
        <strain evidence="4">WTNN_2</strain>
        <tissue evidence="4">Leaf</tissue>
    </source>
</reference>
<dbReference type="Pfam" id="PF24865">
    <property type="entry name" value="DUF7731"/>
    <property type="match status" value="1"/>
</dbReference>